<comment type="catalytic activity">
    <reaction evidence="7 8">
        <text>an N-acyl-L-alpha-aminoacyl-tRNA + H2O = an N-acyl-L-amino acid + a tRNA + H(+)</text>
        <dbReference type="Rhea" id="RHEA:54448"/>
        <dbReference type="Rhea" id="RHEA-COMP:10123"/>
        <dbReference type="Rhea" id="RHEA-COMP:13883"/>
        <dbReference type="ChEBI" id="CHEBI:15377"/>
        <dbReference type="ChEBI" id="CHEBI:15378"/>
        <dbReference type="ChEBI" id="CHEBI:59874"/>
        <dbReference type="ChEBI" id="CHEBI:78442"/>
        <dbReference type="ChEBI" id="CHEBI:138191"/>
        <dbReference type="EC" id="3.1.1.29"/>
    </reaction>
</comment>
<comment type="subunit">
    <text evidence="7">Monomer.</text>
</comment>
<dbReference type="Gene3D" id="3.40.50.1470">
    <property type="entry name" value="Peptidyl-tRNA hydrolase"/>
    <property type="match status" value="1"/>
</dbReference>
<dbReference type="CDD" id="cd00462">
    <property type="entry name" value="PTH"/>
    <property type="match status" value="1"/>
</dbReference>
<dbReference type="KEGG" id="csm:CSUB8521_1546"/>
<dbReference type="EC" id="3.1.1.29" evidence="1 7"/>
<dbReference type="InterPro" id="IPR036416">
    <property type="entry name" value="Pept_tRNA_hydro_sf"/>
</dbReference>
<dbReference type="HAMAP" id="MF_00083">
    <property type="entry name" value="Pept_tRNA_hydro_bact"/>
    <property type="match status" value="1"/>
</dbReference>
<organism evidence="10 11">
    <name type="scientific">Campylobacter subantarcticus LMG 24374</name>
    <dbReference type="NCBI Taxonomy" id="1388751"/>
    <lineage>
        <taxon>Bacteria</taxon>
        <taxon>Pseudomonadati</taxon>
        <taxon>Campylobacterota</taxon>
        <taxon>Epsilonproteobacteria</taxon>
        <taxon>Campylobacterales</taxon>
        <taxon>Campylobacteraceae</taxon>
        <taxon>Campylobacter</taxon>
    </lineage>
</organism>
<dbReference type="EMBL" id="CP007772">
    <property type="protein sequence ID" value="AJC91363.1"/>
    <property type="molecule type" value="Genomic_DNA"/>
</dbReference>
<evidence type="ECO:0000256" key="1">
    <source>
        <dbReference type="ARBA" id="ARBA00013260"/>
    </source>
</evidence>
<dbReference type="FunFam" id="3.40.50.1470:FF:000001">
    <property type="entry name" value="Peptidyl-tRNA hydrolase"/>
    <property type="match status" value="1"/>
</dbReference>
<comment type="function">
    <text evidence="7">Catalyzes the release of premature peptidyl moieties from peptidyl-tRNA molecules trapped in stalled 50S ribosomal subunits, and thus maintains levels of free tRNAs and 50S ribosomes.</text>
</comment>
<feature type="binding site" evidence="7">
    <location>
        <position position="61"/>
    </location>
    <ligand>
        <name>tRNA</name>
        <dbReference type="ChEBI" id="CHEBI:17843"/>
    </ligand>
</feature>
<keyword evidence="3 7" id="KW-0378">Hydrolase</keyword>
<reference evidence="10 11" key="1">
    <citation type="journal article" date="2014" name="Genome Biol. Evol.">
        <title>Comparative Genomics of the Campylobacter lari Group.</title>
        <authorList>
            <person name="Miller W.G."/>
            <person name="Yee E."/>
            <person name="Chapman M.H."/>
            <person name="Smith T.P."/>
            <person name="Bono J.L."/>
            <person name="Huynh S."/>
            <person name="Parker C.T."/>
            <person name="Vandamme P."/>
            <person name="Luong K."/>
            <person name="Korlach J."/>
        </authorList>
    </citation>
    <scope>NUCLEOTIDE SEQUENCE [LARGE SCALE GENOMIC DNA]</scope>
    <source>
        <strain evidence="10 11">LMG 24374</strain>
    </source>
</reference>
<dbReference type="AlphaFoldDB" id="A0A0A8HB65"/>
<dbReference type="PANTHER" id="PTHR17224">
    <property type="entry name" value="PEPTIDYL-TRNA HYDROLASE"/>
    <property type="match status" value="1"/>
</dbReference>
<feature type="binding site" evidence="7">
    <location>
        <position position="107"/>
    </location>
    <ligand>
        <name>tRNA</name>
        <dbReference type="ChEBI" id="CHEBI:17843"/>
    </ligand>
</feature>
<dbReference type="PROSITE" id="PS01195">
    <property type="entry name" value="PEPT_TRNA_HYDROL_1"/>
    <property type="match status" value="1"/>
</dbReference>
<keyword evidence="2 7" id="KW-0820">tRNA-binding</keyword>
<comment type="function">
    <text evidence="7">Hydrolyzes ribosome-free peptidyl-tRNAs (with 1 or more amino acids incorporated), which drop off the ribosome during protein synthesis, or as a result of ribosome stalling.</text>
</comment>
<evidence type="ECO:0000256" key="8">
    <source>
        <dbReference type="RuleBase" id="RU000673"/>
    </source>
</evidence>
<protein>
    <recommendedName>
        <fullName evidence="6 7">Peptidyl-tRNA hydrolase</fullName>
        <shortName evidence="7">Pth</shortName>
        <ecNumber evidence="1 7">3.1.1.29</ecNumber>
    </recommendedName>
</protein>
<name>A0A0A8HB65_9BACT</name>
<proteinExistence type="inferred from homology"/>
<dbReference type="GO" id="GO:0000049">
    <property type="term" value="F:tRNA binding"/>
    <property type="evidence" value="ECO:0007669"/>
    <property type="project" value="UniProtKB-UniRule"/>
</dbReference>
<dbReference type="Pfam" id="PF01195">
    <property type="entry name" value="Pept_tRNA_hydro"/>
    <property type="match status" value="1"/>
</dbReference>
<feature type="binding site" evidence="7">
    <location>
        <position position="63"/>
    </location>
    <ligand>
        <name>tRNA</name>
        <dbReference type="ChEBI" id="CHEBI:17843"/>
    </ligand>
</feature>
<gene>
    <name evidence="7 10" type="primary">pth</name>
    <name evidence="10" type="ORF">CSUB8521_1546</name>
</gene>
<dbReference type="InterPro" id="IPR001328">
    <property type="entry name" value="Pept_tRNA_hydro"/>
</dbReference>
<dbReference type="GO" id="GO:0005737">
    <property type="term" value="C:cytoplasm"/>
    <property type="evidence" value="ECO:0007669"/>
    <property type="project" value="UniProtKB-SubCell"/>
</dbReference>
<comment type="subcellular location">
    <subcellularLocation>
        <location evidence="7">Cytoplasm</location>
    </subcellularLocation>
</comment>
<dbReference type="NCBIfam" id="TIGR00447">
    <property type="entry name" value="pth"/>
    <property type="match status" value="1"/>
</dbReference>
<evidence type="ECO:0000256" key="2">
    <source>
        <dbReference type="ARBA" id="ARBA00022555"/>
    </source>
</evidence>
<evidence type="ECO:0000313" key="11">
    <source>
        <dbReference type="Proteomes" id="UP000031135"/>
    </source>
</evidence>
<dbReference type="PROSITE" id="PS01196">
    <property type="entry name" value="PEPT_TRNA_HYDROL_2"/>
    <property type="match status" value="1"/>
</dbReference>
<dbReference type="PANTHER" id="PTHR17224:SF1">
    <property type="entry name" value="PEPTIDYL-TRNA HYDROLASE"/>
    <property type="match status" value="1"/>
</dbReference>
<dbReference type="OrthoDB" id="9800507at2"/>
<feature type="binding site" evidence="7">
    <location>
        <position position="14"/>
    </location>
    <ligand>
        <name>tRNA</name>
        <dbReference type="ChEBI" id="CHEBI:17843"/>
    </ligand>
</feature>
<feature type="site" description="Discriminates between blocked and unblocked aminoacyl-tRNA" evidence="7">
    <location>
        <position position="9"/>
    </location>
</feature>
<accession>A0A0A8HB65</accession>
<dbReference type="RefSeq" id="WP_039664530.1">
    <property type="nucleotide sequence ID" value="NZ_CP007772.1"/>
</dbReference>
<keyword evidence="4 7" id="KW-0694">RNA-binding</keyword>
<feature type="active site" description="Proton acceptor" evidence="7">
    <location>
        <position position="19"/>
    </location>
</feature>
<comment type="similarity">
    <text evidence="5 7 9">Belongs to the PTH family.</text>
</comment>
<evidence type="ECO:0000313" key="10">
    <source>
        <dbReference type="EMBL" id="AJC91363.1"/>
    </source>
</evidence>
<dbReference type="GO" id="GO:0006515">
    <property type="term" value="P:protein quality control for misfolded or incompletely synthesized proteins"/>
    <property type="evidence" value="ECO:0007669"/>
    <property type="project" value="UniProtKB-UniRule"/>
</dbReference>
<evidence type="ECO:0000256" key="4">
    <source>
        <dbReference type="ARBA" id="ARBA00022884"/>
    </source>
</evidence>
<dbReference type="GO" id="GO:0004045">
    <property type="term" value="F:peptidyl-tRNA hydrolase activity"/>
    <property type="evidence" value="ECO:0007669"/>
    <property type="project" value="UniProtKB-UniRule"/>
</dbReference>
<dbReference type="InterPro" id="IPR018171">
    <property type="entry name" value="Pept_tRNA_hydro_CS"/>
</dbReference>
<dbReference type="SUPFAM" id="SSF53178">
    <property type="entry name" value="Peptidyl-tRNA hydrolase-like"/>
    <property type="match status" value="1"/>
</dbReference>
<keyword evidence="7" id="KW-0963">Cytoplasm</keyword>
<evidence type="ECO:0000256" key="6">
    <source>
        <dbReference type="ARBA" id="ARBA00050038"/>
    </source>
</evidence>
<dbReference type="GO" id="GO:0072344">
    <property type="term" value="P:rescue of stalled ribosome"/>
    <property type="evidence" value="ECO:0007669"/>
    <property type="project" value="UniProtKB-UniRule"/>
</dbReference>
<feature type="site" description="Stabilizes the basic form of H active site to accept a proton" evidence="7">
    <location>
        <position position="86"/>
    </location>
</feature>
<dbReference type="HOGENOM" id="CLU_062456_4_1_7"/>
<evidence type="ECO:0000256" key="3">
    <source>
        <dbReference type="ARBA" id="ARBA00022801"/>
    </source>
</evidence>
<dbReference type="Proteomes" id="UP000031135">
    <property type="component" value="Chromosome"/>
</dbReference>
<evidence type="ECO:0000256" key="5">
    <source>
        <dbReference type="ARBA" id="ARBA00038063"/>
    </source>
</evidence>
<evidence type="ECO:0000256" key="9">
    <source>
        <dbReference type="RuleBase" id="RU004320"/>
    </source>
</evidence>
<sequence length="179" mass="19720">MTLVVGLGNIGEQYEQTRHNVGFMLIDLLIEDLEVTKLSNAKFKGELFKSSSTLFLKPSTYMNLSGESVKAVSEYYKCDRIIVIHDDIDLNLGALKFKMGGSSGGHNGLKSIDSLCGNAYERVRIGVGKGQDAVSHVLGKFKQDEKESLAKVLEHSKKALFELLDSNIEKIASKYSLKS</sequence>
<evidence type="ECO:0000256" key="7">
    <source>
        <dbReference type="HAMAP-Rule" id="MF_00083"/>
    </source>
</evidence>